<gene>
    <name evidence="1" type="ORF">OJAG_26980</name>
</gene>
<dbReference type="EMBL" id="LRIE01000078">
    <property type="protein sequence ID" value="KZM34663.1"/>
    <property type="molecule type" value="Genomic_DNA"/>
</dbReference>
<proteinExistence type="predicted"/>
<name>A0A163QYB6_9CELL</name>
<evidence type="ECO:0000313" key="2">
    <source>
        <dbReference type="Proteomes" id="UP000076447"/>
    </source>
</evidence>
<accession>A0A163QYB6</accession>
<dbReference type="OrthoDB" id="342114at2"/>
<dbReference type="STRING" id="43678.OJAG_26980"/>
<dbReference type="Proteomes" id="UP000076447">
    <property type="component" value="Unassembled WGS sequence"/>
</dbReference>
<protein>
    <submittedName>
        <fullName evidence="1">Uncharacterized protein</fullName>
    </submittedName>
</protein>
<dbReference type="RefSeq" id="WP_068709125.1">
    <property type="nucleotide sequence ID" value="NZ_LRIE01000078.1"/>
</dbReference>
<organism evidence="1 2">
    <name type="scientific">Oerskovia enterophila</name>
    <dbReference type="NCBI Taxonomy" id="43678"/>
    <lineage>
        <taxon>Bacteria</taxon>
        <taxon>Bacillati</taxon>
        <taxon>Actinomycetota</taxon>
        <taxon>Actinomycetes</taxon>
        <taxon>Micrococcales</taxon>
        <taxon>Cellulomonadaceae</taxon>
        <taxon>Oerskovia</taxon>
    </lineage>
</organism>
<comment type="caution">
    <text evidence="1">The sequence shown here is derived from an EMBL/GenBank/DDBJ whole genome shotgun (WGS) entry which is preliminary data.</text>
</comment>
<reference evidence="1 2" key="1">
    <citation type="submission" date="2016-01" db="EMBL/GenBank/DDBJ databases">
        <title>Genome sequence of Oerskovia enterophila VJag, an agar and cellulose degrading bacterium.</title>
        <authorList>
            <person name="Poehlein A."/>
            <person name="Jag V."/>
            <person name="Bengelsdorf F."/>
            <person name="Duerre P."/>
            <person name="Daniel R."/>
        </authorList>
    </citation>
    <scope>NUCLEOTIDE SEQUENCE [LARGE SCALE GENOMIC DNA]</scope>
    <source>
        <strain evidence="1 2">VJag</strain>
    </source>
</reference>
<dbReference type="PATRIC" id="fig|43678.3.peg.2825"/>
<dbReference type="AlphaFoldDB" id="A0A163QYB6"/>
<sequence>MNELGIRTVMEPTGPGTLAYRDEWTVDGETLTRLVDRVSLAEGPGGLAAPLVDPSPFLSATASEYLDALLGGGAPDDVSVFADGRIPLLVCPVCADLGCGAVSARLVIGQGVVEWRDLGWQVPGERADEGVEDVPFSPPVHLVFARDAYEALVGRLLLRYLPA</sequence>
<evidence type="ECO:0000313" key="1">
    <source>
        <dbReference type="EMBL" id="KZM34663.1"/>
    </source>
</evidence>